<protein>
    <submittedName>
        <fullName evidence="3">HAUS augmin like complex subunit 6</fullName>
    </submittedName>
</protein>
<feature type="compositionally biased region" description="Polar residues" evidence="1">
    <location>
        <begin position="738"/>
        <end position="747"/>
    </location>
</feature>
<dbReference type="Ensembl" id="ENSSCAT00000002047.1">
    <property type="protein sequence ID" value="ENSSCAP00000001780.1"/>
    <property type="gene ID" value="ENSSCAG00000001512.1"/>
</dbReference>
<dbReference type="OMA" id="HFARYVA"/>
<feature type="compositionally biased region" description="Acidic residues" evidence="1">
    <location>
        <begin position="896"/>
        <end position="907"/>
    </location>
</feature>
<organism evidence="3 4">
    <name type="scientific">Serinus canaria</name>
    <name type="common">Island canary</name>
    <name type="synonym">Fringilla canaria</name>
    <dbReference type="NCBI Taxonomy" id="9135"/>
    <lineage>
        <taxon>Eukaryota</taxon>
        <taxon>Metazoa</taxon>
        <taxon>Chordata</taxon>
        <taxon>Craniata</taxon>
        <taxon>Vertebrata</taxon>
        <taxon>Euteleostomi</taxon>
        <taxon>Archelosauria</taxon>
        <taxon>Archosauria</taxon>
        <taxon>Dinosauria</taxon>
        <taxon>Saurischia</taxon>
        <taxon>Theropoda</taxon>
        <taxon>Coelurosauria</taxon>
        <taxon>Aves</taxon>
        <taxon>Neognathae</taxon>
        <taxon>Neoaves</taxon>
        <taxon>Telluraves</taxon>
        <taxon>Australaves</taxon>
        <taxon>Passeriformes</taxon>
        <taxon>Passeroidea</taxon>
        <taxon>Fringillidae</taxon>
        <taxon>Carduelinae</taxon>
        <taxon>Serinus</taxon>
    </lineage>
</organism>
<dbReference type="GO" id="GO:0070652">
    <property type="term" value="C:HAUS complex"/>
    <property type="evidence" value="ECO:0007669"/>
    <property type="project" value="InterPro"/>
</dbReference>
<feature type="region of interest" description="Disordered" evidence="1">
    <location>
        <begin position="532"/>
        <end position="568"/>
    </location>
</feature>
<dbReference type="PANTHER" id="PTHR16151">
    <property type="entry name" value="HAUS AUGMIN-LIKE COMPLEX SUBUNIT 6"/>
    <property type="match status" value="1"/>
</dbReference>
<feature type="region of interest" description="Disordered" evidence="1">
    <location>
        <begin position="854"/>
        <end position="923"/>
    </location>
</feature>
<sequence length="955" mass="106958">MAARRRSSFYPSAQAAVASWLSTRPAAASCTRPAAASCTRPAAAAAAASFTCSAAAAVAASSTSPAGRAAVDTKWESSHLWICLLALGFDPAQYHGARLGRNMFAKPNCRAFSVVALFLFTKLDKHRARQTFGQSRSTKLVSPRFRKLCCLWLREISKKEVSLPQITPSTLVCPGGAKVVHVFYRFARYVMIENLKKLSVGTDIPFAKAVIWRPRDMYITKARHRVAYNKLLQILQRGDFVLQEYKGKVQVLIRRMRRTKYEYAVVKRQFCRMKQNDQNKNDTTERIQKVRSMWALIVEVFTSLKKEKEAVDSVLADCVNPCILDGTDVVLSVPALLTYRIERNINGFCTGNLYEAGNLNFLTVIQLLNEALMTLRDERCPCELKELHRIQDMVTSYKNALRELNTKSLRRKQEHCEPKDQSLSRKEEIWESKWKTILGQCPFNLIFKDDLQPASSLQSFSSSDEDENSVLYQSFSGEAEECHEESDGDLESMIDTKLVPSRWSSLVPSSSEASENGDPLIKNNLNTCFGNKKPVPQKNLKNGKEEFPTSEMEENAGENVTQPKSPAKKDYLLEKARDELAEEIVKSVMSESPQSGEEKGMILDDLISSLCFNPFLTRKQIPRTPENLLTEIRSSWRKAIQSEGSLDPKVSSTEVVTEESSMNATLIVQEELDSTFVCPVSPEPVSPVSENKSQLNSTESSFQEQVNVSHTFESSDSKTSGIEESERTESEEPDCSALSGSSGEDLSQTLQSVEKNMNIPDTCSKSGSKTNTLPSDHCQSFLMSKMLCCNVSPLNSVHRESADMGILDETLPECDDMYLSKSADSDSIFFTMDSENLLDGSEYNEDIKKLDLDMQSPSSSHEVLKKTASKNEEKLHQTHNGDKSQCRRAKLSAVSEEGEENEDDPSMDEGFTKMPFPHSPDEIKHSLSSLLYPVNRRMVHEVPVDLLHKLKDKNS</sequence>
<dbReference type="InterPro" id="IPR028163">
    <property type="entry name" value="HAUS_6_N"/>
</dbReference>
<reference evidence="3" key="2">
    <citation type="submission" date="2025-09" db="UniProtKB">
        <authorList>
            <consortium name="Ensembl"/>
        </authorList>
    </citation>
    <scope>IDENTIFICATION</scope>
</reference>
<dbReference type="KEGG" id="scan:103819448"/>
<proteinExistence type="predicted"/>
<feature type="region of interest" description="Disordered" evidence="1">
    <location>
        <begin position="678"/>
        <end position="747"/>
    </location>
</feature>
<dbReference type="GO" id="GO:1990498">
    <property type="term" value="C:mitotic spindle microtubule"/>
    <property type="evidence" value="ECO:0007669"/>
    <property type="project" value="TreeGrafter"/>
</dbReference>
<feature type="compositionally biased region" description="Basic and acidic residues" evidence="1">
    <location>
        <begin position="862"/>
        <end position="885"/>
    </location>
</feature>
<accession>A0A8C9KX64</accession>
<dbReference type="InterPro" id="IPR026797">
    <property type="entry name" value="HAUS_6"/>
</dbReference>
<feature type="domain" description="HAUS augmin-like complex subunit 6 N-terminal" evidence="2">
    <location>
        <begin position="80"/>
        <end position="295"/>
    </location>
</feature>
<dbReference type="GO" id="GO:0051225">
    <property type="term" value="P:spindle assembly"/>
    <property type="evidence" value="ECO:0007669"/>
    <property type="project" value="InterPro"/>
</dbReference>
<dbReference type="Proteomes" id="UP000694409">
    <property type="component" value="Unassembled WGS sequence"/>
</dbReference>
<dbReference type="Pfam" id="PF14661">
    <property type="entry name" value="HAUS6_N"/>
    <property type="match status" value="1"/>
</dbReference>
<dbReference type="GeneTree" id="ENSGT00390000008250"/>
<feature type="compositionally biased region" description="Polar residues" evidence="1">
    <location>
        <begin position="691"/>
        <end position="722"/>
    </location>
</feature>
<evidence type="ECO:0000313" key="4">
    <source>
        <dbReference type="Proteomes" id="UP000694409"/>
    </source>
</evidence>
<dbReference type="PANTHER" id="PTHR16151:SF2">
    <property type="entry name" value="HAUS AUGMIN-LIKE COMPLEX SUBUNIT 6"/>
    <property type="match status" value="1"/>
</dbReference>
<dbReference type="GO" id="GO:0008017">
    <property type="term" value="F:microtubule binding"/>
    <property type="evidence" value="ECO:0007669"/>
    <property type="project" value="TreeGrafter"/>
</dbReference>
<gene>
    <name evidence="3" type="primary">HAUS6</name>
</gene>
<evidence type="ECO:0000259" key="2">
    <source>
        <dbReference type="Pfam" id="PF14661"/>
    </source>
</evidence>
<dbReference type="AlphaFoldDB" id="A0A8C9KX64"/>
<evidence type="ECO:0000313" key="3">
    <source>
        <dbReference type="Ensembl" id="ENSSCAP00000001780.1"/>
    </source>
</evidence>
<evidence type="ECO:0000256" key="1">
    <source>
        <dbReference type="SAM" id="MobiDB-lite"/>
    </source>
</evidence>
<reference evidence="3" key="1">
    <citation type="submission" date="2025-08" db="UniProtKB">
        <authorList>
            <consortium name="Ensembl"/>
        </authorList>
    </citation>
    <scope>IDENTIFICATION</scope>
</reference>
<name>A0A8C9KX64_SERCA</name>
<keyword evidence="4" id="KW-1185">Reference proteome</keyword>